<reference evidence="2" key="1">
    <citation type="submission" date="2017-05" db="UniProtKB">
        <authorList>
            <consortium name="EnsemblMetazoa"/>
        </authorList>
    </citation>
    <scope>IDENTIFICATION</scope>
</reference>
<accession>A0A1X7VJK0</accession>
<organism evidence="2">
    <name type="scientific">Amphimedon queenslandica</name>
    <name type="common">Sponge</name>
    <dbReference type="NCBI Taxonomy" id="400682"/>
    <lineage>
        <taxon>Eukaryota</taxon>
        <taxon>Metazoa</taxon>
        <taxon>Porifera</taxon>
        <taxon>Demospongiae</taxon>
        <taxon>Heteroscleromorpha</taxon>
        <taxon>Haplosclerida</taxon>
        <taxon>Niphatidae</taxon>
        <taxon>Amphimedon</taxon>
    </lineage>
</organism>
<protein>
    <submittedName>
        <fullName evidence="2">Uncharacterized protein</fullName>
    </submittedName>
</protein>
<proteinExistence type="predicted"/>
<evidence type="ECO:0000313" key="2">
    <source>
        <dbReference type="EnsemblMetazoa" id="Aqu2.1.40099_001"/>
    </source>
</evidence>
<sequence length="149" mass="18012">METFISNNRSYARAYYKRHCNRVKSKAGVAYKISKKYKLQYSKKFHALNPCFILQKRKNWFCKNKDSKILKLTCYFKTNYRSNPDHKKEASDQYHKNPQQLKEASRDQNHKNPQPMKQASRDHYHKNQQTKKEASRNHYQNNPNPQRSK</sequence>
<evidence type="ECO:0000256" key="1">
    <source>
        <dbReference type="SAM" id="MobiDB-lite"/>
    </source>
</evidence>
<dbReference type="InParanoid" id="A0A1X7VJK0"/>
<dbReference type="AlphaFoldDB" id="A0A1X7VJK0"/>
<dbReference type="EnsemblMetazoa" id="Aqu2.1.40099_001">
    <property type="protein sequence ID" value="Aqu2.1.40099_001"/>
    <property type="gene ID" value="Aqu2.1.40099"/>
</dbReference>
<feature type="compositionally biased region" description="Basic and acidic residues" evidence="1">
    <location>
        <begin position="83"/>
        <end position="95"/>
    </location>
</feature>
<name>A0A1X7VJK0_AMPQE</name>
<feature type="compositionally biased region" description="Polar residues" evidence="1">
    <location>
        <begin position="137"/>
        <end position="149"/>
    </location>
</feature>
<feature type="region of interest" description="Disordered" evidence="1">
    <location>
        <begin position="80"/>
        <end position="149"/>
    </location>
</feature>